<keyword evidence="1" id="KW-0472">Membrane</keyword>
<dbReference type="AlphaFoldDB" id="A0AAC8ZGA5"/>
<dbReference type="PANTHER" id="PTHR38446">
    <property type="entry name" value="BLL0914 PROTEIN"/>
    <property type="match status" value="1"/>
</dbReference>
<feature type="transmembrane region" description="Helical" evidence="1">
    <location>
        <begin position="104"/>
        <end position="122"/>
    </location>
</feature>
<keyword evidence="3" id="KW-1185">Reference proteome</keyword>
<accession>A0AAC8ZGA5</accession>
<dbReference type="PANTHER" id="PTHR38446:SF1">
    <property type="entry name" value="BLL0914 PROTEIN"/>
    <property type="match status" value="1"/>
</dbReference>
<evidence type="ECO:0000313" key="3">
    <source>
        <dbReference type="Proteomes" id="UP000036000"/>
    </source>
</evidence>
<dbReference type="Proteomes" id="UP000036000">
    <property type="component" value="Chromosome"/>
</dbReference>
<gene>
    <name evidence="2" type="ORF">ABN16_01220</name>
</gene>
<reference evidence="2 3" key="1">
    <citation type="submission" date="2015-07" db="EMBL/GenBank/DDBJ databases">
        <title>Lactobacillus korensis/26-25/ whole genome sequencing.</title>
        <authorList>
            <person name="Kim M.K."/>
            <person name="Im W.-T."/>
            <person name="Srinivasan S."/>
            <person name="Lee J.-J."/>
        </authorList>
    </citation>
    <scope>NUCLEOTIDE SEQUENCE [LARGE SCALE GENOMIC DNA]</scope>
    <source>
        <strain evidence="2 3">26-25</strain>
    </source>
</reference>
<evidence type="ECO:0000256" key="1">
    <source>
        <dbReference type="SAM" id="Phobius"/>
    </source>
</evidence>
<name>A0AAC8ZGA5_9LACO</name>
<organism evidence="2 3">
    <name type="scientific">Levilactobacillus koreensis</name>
    <dbReference type="NCBI Taxonomy" id="637971"/>
    <lineage>
        <taxon>Bacteria</taxon>
        <taxon>Bacillati</taxon>
        <taxon>Bacillota</taxon>
        <taxon>Bacilli</taxon>
        <taxon>Lactobacillales</taxon>
        <taxon>Lactobacillaceae</taxon>
        <taxon>Levilactobacillus</taxon>
    </lineage>
</organism>
<dbReference type="RefSeq" id="WP_048732274.1">
    <property type="nucleotide sequence ID" value="NZ_CP012033.1"/>
</dbReference>
<dbReference type="EMBL" id="CP012033">
    <property type="protein sequence ID" value="AKP63749.1"/>
    <property type="molecule type" value="Genomic_DNA"/>
</dbReference>
<feature type="transmembrane region" description="Helical" evidence="1">
    <location>
        <begin position="78"/>
        <end position="97"/>
    </location>
</feature>
<keyword evidence="1" id="KW-1133">Transmembrane helix</keyword>
<dbReference type="InterPro" id="IPR009732">
    <property type="entry name" value="DUF1304"/>
</dbReference>
<keyword evidence="1" id="KW-0812">Transmembrane</keyword>
<dbReference type="Pfam" id="PF06993">
    <property type="entry name" value="DUF1304"/>
    <property type="match status" value="1"/>
</dbReference>
<proteinExistence type="predicted"/>
<protein>
    <submittedName>
        <fullName evidence="2">Membrane protein</fullName>
    </submittedName>
</protein>
<evidence type="ECO:0000313" key="2">
    <source>
        <dbReference type="EMBL" id="AKP63749.1"/>
    </source>
</evidence>
<feature type="transmembrane region" description="Helical" evidence="1">
    <location>
        <begin position="49"/>
        <end position="72"/>
    </location>
</feature>
<dbReference type="KEGG" id="lko:ABN16_01220"/>
<sequence>MNILLIILTYFVAIEHLGIMGIEIWGTSTKQAELFSMPLSFVKQAPAKAALANMGIYNGMLGLTLGLTPLFLTGHNQLVMTALLLLFVIIVAIFGSLTVKKQIFWLQGMPALVTFLVLLTQLV</sequence>
<feature type="transmembrane region" description="Helical" evidence="1">
    <location>
        <begin position="6"/>
        <end position="28"/>
    </location>
</feature>